<dbReference type="InterPro" id="IPR025716">
    <property type="entry name" value="Post-transcriptional_regulator"/>
</dbReference>
<reference evidence="1 2" key="1">
    <citation type="submission" date="2018-05" db="EMBL/GenBank/DDBJ databases">
        <title>Paenibacillus flagellatus sp. nov., isolated from selenium mineral soil.</title>
        <authorList>
            <person name="Dai X."/>
        </authorList>
    </citation>
    <scope>NUCLEOTIDE SEQUENCE [LARGE SCALE GENOMIC DNA]</scope>
    <source>
        <strain evidence="1 2">DXL2</strain>
    </source>
</reference>
<dbReference type="OrthoDB" id="2990595at2"/>
<dbReference type="Pfam" id="PF13797">
    <property type="entry name" value="Post_transc_reg"/>
    <property type="match status" value="1"/>
</dbReference>
<evidence type="ECO:0008006" key="3">
    <source>
        <dbReference type="Google" id="ProtNLM"/>
    </source>
</evidence>
<comment type="caution">
    <text evidence="1">The sequence shown here is derived from an EMBL/GenBank/DDBJ whole genome shotgun (WGS) entry which is preliminary data.</text>
</comment>
<name>A0A2V5K2C6_9BACL</name>
<dbReference type="RefSeq" id="WP_110841091.1">
    <property type="nucleotide sequence ID" value="NZ_QJVJ01000007.1"/>
</dbReference>
<evidence type="ECO:0000313" key="2">
    <source>
        <dbReference type="Proteomes" id="UP000247476"/>
    </source>
</evidence>
<evidence type="ECO:0000313" key="1">
    <source>
        <dbReference type="EMBL" id="PYI53318.1"/>
    </source>
</evidence>
<dbReference type="AlphaFoldDB" id="A0A2V5K2C6"/>
<dbReference type="EMBL" id="QJVJ01000007">
    <property type="protein sequence ID" value="PYI53318.1"/>
    <property type="molecule type" value="Genomic_DNA"/>
</dbReference>
<accession>A0A2V5K2C6</accession>
<protein>
    <recommendedName>
        <fullName evidence="3">Post-transcriptional regulator</fullName>
    </recommendedName>
</protein>
<gene>
    <name evidence="1" type="ORF">DLM86_16150</name>
</gene>
<proteinExistence type="predicted"/>
<dbReference type="Proteomes" id="UP000247476">
    <property type="component" value="Unassembled WGS sequence"/>
</dbReference>
<sequence>MTGDDFETTERLSEQQLNETIEELCRSKADEFRMLGYDRVTGADVWNCVSDKYAKTGQPQLHQVVNDILSLKITTLMNWMTMSIYRKDARFEL</sequence>
<organism evidence="1 2">
    <name type="scientific">Paenibacillus flagellatus</name>
    <dbReference type="NCBI Taxonomy" id="2211139"/>
    <lineage>
        <taxon>Bacteria</taxon>
        <taxon>Bacillati</taxon>
        <taxon>Bacillota</taxon>
        <taxon>Bacilli</taxon>
        <taxon>Bacillales</taxon>
        <taxon>Paenibacillaceae</taxon>
        <taxon>Paenibacillus</taxon>
    </lineage>
</organism>
<keyword evidence="2" id="KW-1185">Reference proteome</keyword>